<evidence type="ECO:0000313" key="3">
    <source>
        <dbReference type="Proteomes" id="UP000193006"/>
    </source>
</evidence>
<evidence type="ECO:0008006" key="4">
    <source>
        <dbReference type="Google" id="ProtNLM"/>
    </source>
</evidence>
<keyword evidence="1" id="KW-0732">Signal</keyword>
<dbReference type="InterPro" id="IPR036249">
    <property type="entry name" value="Thioredoxin-like_sf"/>
</dbReference>
<feature type="signal peptide" evidence="1">
    <location>
        <begin position="1"/>
        <end position="23"/>
    </location>
</feature>
<dbReference type="EMBL" id="CP020814">
    <property type="protein sequence ID" value="ARK31169.1"/>
    <property type="molecule type" value="Genomic_DNA"/>
</dbReference>
<dbReference type="AlphaFoldDB" id="A0A1X9MCK6"/>
<dbReference type="PROSITE" id="PS51257">
    <property type="entry name" value="PROKAR_LIPOPROTEIN"/>
    <property type="match status" value="1"/>
</dbReference>
<dbReference type="RefSeq" id="WP_066150729.1">
    <property type="nucleotide sequence ID" value="NZ_CP020814.1"/>
</dbReference>
<dbReference type="KEGG" id="bkw:BkAM31D_15640"/>
<organism evidence="2 3">
    <name type="scientific">Halalkalibacter krulwichiae</name>
    <dbReference type="NCBI Taxonomy" id="199441"/>
    <lineage>
        <taxon>Bacteria</taxon>
        <taxon>Bacillati</taxon>
        <taxon>Bacillota</taxon>
        <taxon>Bacilli</taxon>
        <taxon>Bacillales</taxon>
        <taxon>Bacillaceae</taxon>
        <taxon>Halalkalibacter</taxon>
    </lineage>
</organism>
<dbReference type="STRING" id="199441.BkAM31D_15640"/>
<accession>A0A1X9MCK6</accession>
<dbReference type="SUPFAM" id="SSF52833">
    <property type="entry name" value="Thioredoxin-like"/>
    <property type="match status" value="1"/>
</dbReference>
<keyword evidence="3" id="KW-1185">Reference proteome</keyword>
<dbReference type="Proteomes" id="UP000193006">
    <property type="component" value="Chromosome"/>
</dbReference>
<sequence precursor="true">MDKYIEMMIISSMLFLSSCFPQASSIENPISQDQEQTITVLFSDSSNLHEEKTYYDALLELKQKDPVNAPSLMIIDSEERDAIRYFNIEQFPTMIVLTGEKENLRVEGSLTKDEILGHLKEVFQIEKDAASLSSNRLFSNTY</sequence>
<gene>
    <name evidence="2" type="ORF">BkAM31D_15640</name>
</gene>
<reference evidence="2 3" key="1">
    <citation type="submission" date="2017-04" db="EMBL/GenBank/DDBJ databases">
        <title>Bacillus krulwichiae AM31D Genome sequencing and assembly.</title>
        <authorList>
            <person name="Krulwich T.A."/>
            <person name="Anastor L."/>
            <person name="Ehrlich R."/>
            <person name="Ehrlich G.D."/>
            <person name="Janto B."/>
        </authorList>
    </citation>
    <scope>NUCLEOTIDE SEQUENCE [LARGE SCALE GENOMIC DNA]</scope>
    <source>
        <strain evidence="2 3">AM31D</strain>
    </source>
</reference>
<evidence type="ECO:0000313" key="2">
    <source>
        <dbReference type="EMBL" id="ARK31169.1"/>
    </source>
</evidence>
<name>A0A1X9MCK6_9BACI</name>
<protein>
    <recommendedName>
        <fullName evidence="4">Small peptidoglycan-associated lipoprotein</fullName>
    </recommendedName>
</protein>
<proteinExistence type="predicted"/>
<feature type="chain" id="PRO_5011004931" description="Small peptidoglycan-associated lipoprotein" evidence="1">
    <location>
        <begin position="24"/>
        <end position="142"/>
    </location>
</feature>
<evidence type="ECO:0000256" key="1">
    <source>
        <dbReference type="SAM" id="SignalP"/>
    </source>
</evidence>